<gene>
    <name evidence="2" type="ORF">ACJRO7_032690</name>
</gene>
<proteinExistence type="predicted"/>
<dbReference type="Proteomes" id="UP001634007">
    <property type="component" value="Unassembled WGS sequence"/>
</dbReference>
<evidence type="ECO:0000256" key="1">
    <source>
        <dbReference type="SAM" id="MobiDB-lite"/>
    </source>
</evidence>
<protein>
    <submittedName>
        <fullName evidence="2">Uncharacterized protein</fullName>
    </submittedName>
</protein>
<reference evidence="2 3" key="1">
    <citation type="submission" date="2024-11" db="EMBL/GenBank/DDBJ databases">
        <title>Chromosome-level genome assembly of Eucalyptus globulus Labill. provides insights into its genome evolution.</title>
        <authorList>
            <person name="Li X."/>
        </authorList>
    </citation>
    <scope>NUCLEOTIDE SEQUENCE [LARGE SCALE GENOMIC DNA]</scope>
    <source>
        <strain evidence="2">CL2024</strain>
        <tissue evidence="2">Fresh tender leaves</tissue>
    </source>
</reference>
<feature type="region of interest" description="Disordered" evidence="1">
    <location>
        <begin position="16"/>
        <end position="35"/>
    </location>
</feature>
<dbReference type="PANTHER" id="PTHR33318:SF22">
    <property type="entry name" value="SUPPRESSOR PROTEIN SRP40-LIKE ISOFORM X1"/>
    <property type="match status" value="1"/>
</dbReference>
<comment type="caution">
    <text evidence="2">The sequence shown here is derived from an EMBL/GenBank/DDBJ whole genome shotgun (WGS) entry which is preliminary data.</text>
</comment>
<dbReference type="EMBL" id="JBJKBG010000008">
    <property type="protein sequence ID" value="KAL3727984.1"/>
    <property type="molecule type" value="Genomic_DNA"/>
</dbReference>
<feature type="compositionally biased region" description="Basic and acidic residues" evidence="1">
    <location>
        <begin position="264"/>
        <end position="275"/>
    </location>
</feature>
<feature type="compositionally biased region" description="Polar residues" evidence="1">
    <location>
        <begin position="388"/>
        <end position="398"/>
    </location>
</feature>
<accession>A0ABD3JJW3</accession>
<feature type="compositionally biased region" description="Basic and acidic residues" evidence="1">
    <location>
        <begin position="52"/>
        <end position="64"/>
    </location>
</feature>
<dbReference type="PANTHER" id="PTHR33318">
    <property type="entry name" value="ASPARTYL/GLUTAMYL-TRNA(ASN/GLN) AMIDOTRANSFERASE SUBUNIT"/>
    <property type="match status" value="1"/>
</dbReference>
<feature type="region of interest" description="Disordered" evidence="1">
    <location>
        <begin position="52"/>
        <end position="71"/>
    </location>
</feature>
<name>A0ABD3JJW3_EUCGL</name>
<evidence type="ECO:0000313" key="3">
    <source>
        <dbReference type="Proteomes" id="UP001634007"/>
    </source>
</evidence>
<dbReference type="InterPro" id="IPR039300">
    <property type="entry name" value="JASON"/>
</dbReference>
<dbReference type="AlphaFoldDB" id="A0ABD3JJW3"/>
<sequence length="398" mass="43214">MMGCLLGCFNASKHHRRSRSAQISPSKPQSQAKALLPVRSIEKTETEALIEIKTDSSVSDEKQLEQPNHGKKKVAFDLNVKTYEVLPAVEEEEEEEEEEVGAGDVWIGVKEAKERESESVRRSTLVESNGSSCALSNRYPNCASSDDELGGTDLEDTDVEEDSVKDEGVGVCDGELEAEEESSESLFSLSIDSRKHFFVAEAGEKEEVNSPFPAKSSCRNELEAPAFNQSVPFGSEDADSVLKPVENLPRQKAVTARANSPTKNQDKENVHKEQEVLLSTGPKPTFTPANHLGKRGSNNSRFTGLEIAVDTSLSSWLVDSEATPKSKCSNDSVGNSPSERASTPRSDRGQPVGVPTVEDVGQFSVCASPRWSRGQTPDELPVLGTVGSYWSHTGQVVE</sequence>
<organism evidence="2 3">
    <name type="scientific">Eucalyptus globulus</name>
    <name type="common">Tasmanian blue gum</name>
    <dbReference type="NCBI Taxonomy" id="34317"/>
    <lineage>
        <taxon>Eukaryota</taxon>
        <taxon>Viridiplantae</taxon>
        <taxon>Streptophyta</taxon>
        <taxon>Embryophyta</taxon>
        <taxon>Tracheophyta</taxon>
        <taxon>Spermatophyta</taxon>
        <taxon>Magnoliopsida</taxon>
        <taxon>eudicotyledons</taxon>
        <taxon>Gunneridae</taxon>
        <taxon>Pentapetalae</taxon>
        <taxon>rosids</taxon>
        <taxon>malvids</taxon>
        <taxon>Myrtales</taxon>
        <taxon>Myrtaceae</taxon>
        <taxon>Myrtoideae</taxon>
        <taxon>Eucalypteae</taxon>
        <taxon>Eucalyptus</taxon>
    </lineage>
</organism>
<feature type="compositionally biased region" description="Acidic residues" evidence="1">
    <location>
        <begin position="145"/>
        <end position="164"/>
    </location>
</feature>
<feature type="compositionally biased region" description="Polar residues" evidence="1">
    <location>
        <begin position="20"/>
        <end position="32"/>
    </location>
</feature>
<feature type="region of interest" description="Disordered" evidence="1">
    <location>
        <begin position="243"/>
        <end position="300"/>
    </location>
</feature>
<feature type="region of interest" description="Disordered" evidence="1">
    <location>
        <begin position="318"/>
        <end position="398"/>
    </location>
</feature>
<feature type="compositionally biased region" description="Polar residues" evidence="1">
    <location>
        <begin position="326"/>
        <end position="344"/>
    </location>
</feature>
<evidence type="ECO:0000313" key="2">
    <source>
        <dbReference type="EMBL" id="KAL3727984.1"/>
    </source>
</evidence>
<keyword evidence="3" id="KW-1185">Reference proteome</keyword>
<feature type="region of interest" description="Disordered" evidence="1">
    <location>
        <begin position="136"/>
        <end position="166"/>
    </location>
</feature>